<dbReference type="EMBL" id="CP071793">
    <property type="protein sequence ID" value="QTD51987.1"/>
    <property type="molecule type" value="Genomic_DNA"/>
</dbReference>
<dbReference type="RefSeq" id="WP_272932465.1">
    <property type="nucleotide sequence ID" value="NZ_CP071793.1"/>
</dbReference>
<dbReference type="GO" id="GO:0005829">
    <property type="term" value="C:cytosol"/>
    <property type="evidence" value="ECO:0007669"/>
    <property type="project" value="TreeGrafter"/>
</dbReference>
<dbReference type="InterPro" id="IPR003329">
    <property type="entry name" value="Cytidylyl_trans"/>
</dbReference>
<comment type="subcellular location">
    <subcellularLocation>
        <location evidence="5">Cytoplasm</location>
    </subcellularLocation>
    <subcellularLocation>
        <location evidence="1">Membrane</location>
    </subcellularLocation>
</comment>
<dbReference type="NCBIfam" id="NF009905">
    <property type="entry name" value="PRK13368.1"/>
    <property type="match status" value="1"/>
</dbReference>
<dbReference type="UniPathway" id="UPA00358">
    <property type="reaction ID" value="UER00476"/>
</dbReference>
<dbReference type="KEGG" id="scor:J3U87_05895"/>
<sequence length="288" mass="31381">MKATVIIPARMAATRFPGKPLSKILEKPMIQWVYEACSRATVDRVIVATDSFEIVEAVKSFGGEYHVTRDDHPNGTSRIAETAATIDSDIVINVQGDEPAIHPEDIEAVVTPLRANPALEMSTLAEPIQDPEDLFNPNVVKLVRNKAHHAMYFSRAPIPYVKHAGMHGPTFPTSPHITHYRHIGIYGYRRSFLLRYVAAEPCALEDIEGLEQLRALDMGASIYVGLARHASIGVDTPADLIKAERFLAASTNQHSTGTAEASPPPDVHISQIPKPPAGGLSQEEGDLS</sequence>
<dbReference type="InterPro" id="IPR029044">
    <property type="entry name" value="Nucleotide-diphossugar_trans"/>
</dbReference>
<evidence type="ECO:0000256" key="6">
    <source>
        <dbReference type="SAM" id="MobiDB-lite"/>
    </source>
</evidence>
<dbReference type="CDD" id="cd02517">
    <property type="entry name" value="CMP-KDO-Synthetase"/>
    <property type="match status" value="1"/>
</dbReference>
<dbReference type="Proteomes" id="UP000663929">
    <property type="component" value="Chromosome"/>
</dbReference>
<reference evidence="7" key="1">
    <citation type="submission" date="2021-03" db="EMBL/GenBank/DDBJ databases">
        <title>Acanthopleuribacteraceae sp. M133.</title>
        <authorList>
            <person name="Wang G."/>
        </authorList>
    </citation>
    <scope>NUCLEOTIDE SEQUENCE</scope>
    <source>
        <strain evidence="7">M133</strain>
    </source>
</reference>
<dbReference type="FunFam" id="3.90.550.10:FF:000011">
    <property type="entry name" value="3-deoxy-manno-octulosonate cytidylyltransferase"/>
    <property type="match status" value="1"/>
</dbReference>
<dbReference type="NCBIfam" id="NF003950">
    <property type="entry name" value="PRK05450.1-3"/>
    <property type="match status" value="1"/>
</dbReference>
<evidence type="ECO:0000256" key="1">
    <source>
        <dbReference type="ARBA" id="ARBA00004370"/>
    </source>
</evidence>
<accession>A0A8A4TRG3</accession>
<keyword evidence="3 5" id="KW-0548">Nucleotidyltransferase</keyword>
<keyword evidence="5" id="KW-0963">Cytoplasm</keyword>
<evidence type="ECO:0000256" key="5">
    <source>
        <dbReference type="HAMAP-Rule" id="MF_00057"/>
    </source>
</evidence>
<comment type="catalytic activity">
    <reaction evidence="5">
        <text>3-deoxy-alpha-D-manno-oct-2-ulosonate + CTP = CMP-3-deoxy-beta-D-manno-octulosonate + diphosphate</text>
        <dbReference type="Rhea" id="RHEA:23448"/>
        <dbReference type="ChEBI" id="CHEBI:33019"/>
        <dbReference type="ChEBI" id="CHEBI:37563"/>
        <dbReference type="ChEBI" id="CHEBI:85986"/>
        <dbReference type="ChEBI" id="CHEBI:85987"/>
        <dbReference type="EC" id="2.7.7.38"/>
    </reaction>
</comment>
<dbReference type="EC" id="2.7.7.38" evidence="5"/>
<evidence type="ECO:0000256" key="3">
    <source>
        <dbReference type="ARBA" id="ARBA00022695"/>
    </source>
</evidence>
<dbReference type="PANTHER" id="PTHR42866:SF2">
    <property type="entry name" value="3-DEOXY-MANNO-OCTULOSONATE CYTIDYLYLTRANSFERASE, MITOCHONDRIAL"/>
    <property type="match status" value="1"/>
</dbReference>
<proteinExistence type="inferred from homology"/>
<keyword evidence="8" id="KW-1185">Reference proteome</keyword>
<dbReference type="NCBIfam" id="NF003952">
    <property type="entry name" value="PRK05450.1-5"/>
    <property type="match status" value="1"/>
</dbReference>
<evidence type="ECO:0000256" key="4">
    <source>
        <dbReference type="ARBA" id="ARBA00022985"/>
    </source>
</evidence>
<keyword evidence="2 5" id="KW-0808">Transferase</keyword>
<feature type="region of interest" description="Disordered" evidence="6">
    <location>
        <begin position="251"/>
        <end position="288"/>
    </location>
</feature>
<keyword evidence="4 5" id="KW-0448">Lipopolysaccharide biosynthesis</keyword>
<evidence type="ECO:0000313" key="7">
    <source>
        <dbReference type="EMBL" id="QTD51987.1"/>
    </source>
</evidence>
<dbReference type="AlphaFoldDB" id="A0A8A4TRG3"/>
<dbReference type="GO" id="GO:0009103">
    <property type="term" value="P:lipopolysaccharide biosynthetic process"/>
    <property type="evidence" value="ECO:0007669"/>
    <property type="project" value="UniProtKB-UniRule"/>
</dbReference>
<dbReference type="HAMAP" id="MF_00057">
    <property type="entry name" value="KdsB"/>
    <property type="match status" value="1"/>
</dbReference>
<protein>
    <recommendedName>
        <fullName evidence="5">3-deoxy-manno-octulosonate cytidylyltransferase</fullName>
        <ecNumber evidence="5">2.7.7.38</ecNumber>
    </recommendedName>
    <alternativeName>
        <fullName evidence="5">CMP-2-keto-3-deoxyoctulosonic acid synthase</fullName>
        <shortName evidence="5">CKS</shortName>
        <shortName evidence="5">CMP-KDO synthase</shortName>
    </alternativeName>
</protein>
<dbReference type="NCBIfam" id="TIGR00466">
    <property type="entry name" value="kdsB"/>
    <property type="match status" value="1"/>
</dbReference>
<comment type="similarity">
    <text evidence="5">Belongs to the KdsB family.</text>
</comment>
<evidence type="ECO:0000313" key="8">
    <source>
        <dbReference type="Proteomes" id="UP000663929"/>
    </source>
</evidence>
<evidence type="ECO:0000256" key="2">
    <source>
        <dbReference type="ARBA" id="ARBA00022679"/>
    </source>
</evidence>
<name>A0A8A4TRG3_SULCO</name>
<dbReference type="GO" id="GO:0033468">
    <property type="term" value="P:CMP-keto-3-deoxy-D-manno-octulosonic acid biosynthetic process"/>
    <property type="evidence" value="ECO:0007669"/>
    <property type="project" value="UniProtKB-UniRule"/>
</dbReference>
<comment type="function">
    <text evidence="5">Activates KDO (a required 8-carbon sugar) for incorporation into bacterial lipopolysaccharide in Gram-negative bacteria.</text>
</comment>
<dbReference type="PANTHER" id="PTHR42866">
    <property type="entry name" value="3-DEOXY-MANNO-OCTULOSONATE CYTIDYLYLTRANSFERASE"/>
    <property type="match status" value="1"/>
</dbReference>
<gene>
    <name evidence="5 7" type="primary">kdsB</name>
    <name evidence="7" type="ORF">J3U87_05895</name>
</gene>
<organism evidence="7 8">
    <name type="scientific">Sulfidibacter corallicola</name>
    <dbReference type="NCBI Taxonomy" id="2818388"/>
    <lineage>
        <taxon>Bacteria</taxon>
        <taxon>Pseudomonadati</taxon>
        <taxon>Acidobacteriota</taxon>
        <taxon>Holophagae</taxon>
        <taxon>Acanthopleuribacterales</taxon>
        <taxon>Acanthopleuribacteraceae</taxon>
        <taxon>Sulfidibacter</taxon>
    </lineage>
</organism>
<dbReference type="SUPFAM" id="SSF53448">
    <property type="entry name" value="Nucleotide-diphospho-sugar transferases"/>
    <property type="match status" value="1"/>
</dbReference>
<dbReference type="Pfam" id="PF02348">
    <property type="entry name" value="CTP_transf_3"/>
    <property type="match status" value="1"/>
</dbReference>
<dbReference type="GO" id="GO:0008690">
    <property type="term" value="F:3-deoxy-manno-octulosonate cytidylyltransferase activity"/>
    <property type="evidence" value="ECO:0007669"/>
    <property type="project" value="UniProtKB-UniRule"/>
</dbReference>
<comment type="pathway">
    <text evidence="5">Nucleotide-sugar biosynthesis; CMP-3-deoxy-D-manno-octulosonate biosynthesis; CMP-3-deoxy-D-manno-octulosonate from 3-deoxy-D-manno-octulosonate and CTP: step 1/1.</text>
</comment>
<dbReference type="Gene3D" id="3.90.550.10">
    <property type="entry name" value="Spore Coat Polysaccharide Biosynthesis Protein SpsA, Chain A"/>
    <property type="match status" value="1"/>
</dbReference>
<dbReference type="InterPro" id="IPR004528">
    <property type="entry name" value="KdsB"/>
</dbReference>
<dbReference type="GO" id="GO:0016020">
    <property type="term" value="C:membrane"/>
    <property type="evidence" value="ECO:0007669"/>
    <property type="project" value="UniProtKB-SubCell"/>
</dbReference>